<keyword evidence="1" id="KW-0175">Coiled coil</keyword>
<accession>A0A841YUR8</accession>
<feature type="domain" description="Bacterial Ig" evidence="2">
    <location>
        <begin position="650"/>
        <end position="723"/>
    </location>
</feature>
<dbReference type="RefSeq" id="WP_185388524.1">
    <property type="nucleotide sequence ID" value="NZ_JAARQN010000003.1"/>
</dbReference>
<feature type="coiled-coil region" evidence="1">
    <location>
        <begin position="477"/>
        <end position="515"/>
    </location>
</feature>
<dbReference type="EMBL" id="JAARQN010000003">
    <property type="protein sequence ID" value="MBC1457214.1"/>
    <property type="molecule type" value="Genomic_DNA"/>
</dbReference>
<feature type="coiled-coil region" evidence="1">
    <location>
        <begin position="552"/>
        <end position="590"/>
    </location>
</feature>
<comment type="caution">
    <text evidence="3">The sequence shown here is derived from an EMBL/GenBank/DDBJ whole genome shotgun (WGS) entry which is preliminary data.</text>
</comment>
<organism evidence="3 4">
    <name type="scientific">Listeria newyorkensis</name>
    <dbReference type="NCBI Taxonomy" id="1497681"/>
    <lineage>
        <taxon>Bacteria</taxon>
        <taxon>Bacillati</taxon>
        <taxon>Bacillota</taxon>
        <taxon>Bacilli</taxon>
        <taxon>Bacillales</taxon>
        <taxon>Listeriaceae</taxon>
        <taxon>Listeria</taxon>
    </lineage>
</organism>
<name>A0A841YUR8_9LIST</name>
<sequence length="921" mass="96945">MKNVLRKPIAIALTTLVLTGQTGISSIATFAAEEANTNGTQEIQGRAGLTVNVGTATELRNAMTDANVTDIYITADITLPVASVQGKGSKHIYGQGYTVDFANGYIYGDYNSVNTAQDLTIRNAGKYGGFFGGTGYSETTYKDVHFTGATQIMFNAGYSKLTLEGNITVDSTLYEAIYASNVTVKSGADVKISSTKSAIYIEQNMIGNPASAFTTEAGSNLLVQSKTGHAFFSTRYAVAAVTLGGVANFISDAAYAYYDEAAYYSQATSKALDLLPESKTLILAKPGNSNTAFYGDLNIRDNADITIQAHSITQAAAIFSNKGLVAAPGANFRIVSASGNAIGGKVASKVVLQPTIGLSTWNLTTQSGSKPTNEYQFSKAEFSLAGFAPAAISVTNLTSDSAAFNTSFNPNSVREIAYGSYSTLADKENELLEAAEASVKDLFNNGNVDGTIKDTTNQEAIDKAQEAINKVTDPAKKAELQKDLDEAKKQLEAKNEAAAAEAEKARQEAAEASVKDLFNNGNVDGTIKDTTNQEAIDKAQEAINKVTDPAKKAELQKDLDEAKKQLEAKNEAAAAEAEKARQEAAEASVKDLFNNGNVDGTIKDTTNQEAIDKAQEAVNKVTDPTKNAELQKDLDEAKKQLEAKNAVIVRPTVNSVTNKDTAVTGNGTPGYTVVVKTGTGTYTGVVGTDGKYSVNIPAQKADTTIIVEQKNAGKTGPSVTVKVGNYIPATAPIVDGVAPFQQAITGKAPAGTVSVRLIVNGVPQRLVAPDADGNFSFYSRFVTDGNVSNLRLKQGDIVTVDYGIRTPANLATSVTVSQAAKPIIDTIKAESDYVTGLVPTGTQVLRLSINGVPQRTVTLQANIDTVTAGGIGSNGRFKIYSRFFTDEKGQSRKLKAGDTVTVDLGAQIPGDTGTTVTVVAK</sequence>
<dbReference type="AlphaFoldDB" id="A0A841YUR8"/>
<gene>
    <name evidence="3" type="ORF">HB850_05560</name>
</gene>
<proteinExistence type="predicted"/>
<reference evidence="3 4" key="1">
    <citation type="submission" date="2020-03" db="EMBL/GenBank/DDBJ databases">
        <title>Soil Listeria distribution.</title>
        <authorList>
            <person name="Liao J."/>
            <person name="Wiedmann M."/>
        </authorList>
    </citation>
    <scope>NUCLEOTIDE SEQUENCE [LARGE SCALE GENOMIC DNA]</scope>
    <source>
        <strain evidence="3 4">FSL L7-1614</strain>
    </source>
</reference>
<evidence type="ECO:0000256" key="1">
    <source>
        <dbReference type="SAM" id="Coils"/>
    </source>
</evidence>
<evidence type="ECO:0000313" key="3">
    <source>
        <dbReference type="EMBL" id="MBC1457214.1"/>
    </source>
</evidence>
<dbReference type="Proteomes" id="UP000569903">
    <property type="component" value="Unassembled WGS sequence"/>
</dbReference>
<protein>
    <recommendedName>
        <fullName evidence="2">Bacterial Ig domain-containing protein</fullName>
    </recommendedName>
</protein>
<dbReference type="InterPro" id="IPR013783">
    <property type="entry name" value="Ig-like_fold"/>
</dbReference>
<dbReference type="Gene3D" id="2.60.40.10">
    <property type="entry name" value="Immunoglobulins"/>
    <property type="match status" value="1"/>
</dbReference>
<evidence type="ECO:0000259" key="2">
    <source>
        <dbReference type="Pfam" id="PF17936"/>
    </source>
</evidence>
<dbReference type="Pfam" id="PF17936">
    <property type="entry name" value="Big_6"/>
    <property type="match status" value="1"/>
</dbReference>
<evidence type="ECO:0000313" key="4">
    <source>
        <dbReference type="Proteomes" id="UP000569903"/>
    </source>
</evidence>
<dbReference type="Pfam" id="PF20585">
    <property type="entry name" value="Pectate_lyase_5"/>
    <property type="match status" value="1"/>
</dbReference>
<dbReference type="InterPro" id="IPR046776">
    <property type="entry name" value="Pectate_lyase_5"/>
</dbReference>
<dbReference type="InterPro" id="IPR041498">
    <property type="entry name" value="Big_6"/>
</dbReference>